<dbReference type="GO" id="GO:0005886">
    <property type="term" value="C:plasma membrane"/>
    <property type="evidence" value="ECO:0007669"/>
    <property type="project" value="UniProtKB-SubCell"/>
</dbReference>
<accession>A0A8W7Q4H8</accession>
<dbReference type="EnsemblMetazoa" id="ACOM042629-RA">
    <property type="protein sequence ID" value="ACOM042629-PA.1"/>
    <property type="gene ID" value="ACOM042629"/>
</dbReference>
<keyword evidence="4 10" id="KW-0812">Transmembrane</keyword>
<keyword evidence="8" id="KW-0675">Receptor</keyword>
<keyword evidence="5" id="KW-0552">Olfaction</keyword>
<evidence type="ECO:0000256" key="7">
    <source>
        <dbReference type="ARBA" id="ARBA00023136"/>
    </source>
</evidence>
<evidence type="ECO:0000256" key="1">
    <source>
        <dbReference type="ARBA" id="ARBA00004651"/>
    </source>
</evidence>
<feature type="transmembrane region" description="Helical" evidence="10">
    <location>
        <begin position="133"/>
        <end position="155"/>
    </location>
</feature>
<evidence type="ECO:0000256" key="2">
    <source>
        <dbReference type="ARBA" id="ARBA00022475"/>
    </source>
</evidence>
<dbReference type="PANTHER" id="PTHR21137:SF35">
    <property type="entry name" value="ODORANT RECEPTOR 19A-RELATED"/>
    <property type="match status" value="1"/>
</dbReference>
<evidence type="ECO:0000313" key="11">
    <source>
        <dbReference type="EnsemblMetazoa" id="ACOM042629-PA.1"/>
    </source>
</evidence>
<evidence type="ECO:0000256" key="10">
    <source>
        <dbReference type="SAM" id="Phobius"/>
    </source>
</evidence>
<sequence length="392" mass="45024">MRFFLIEKPPGVPHIALKLLRLVGVSQTQSERYRYVPMFVLFLLTIAIPKIAFGYPNFETSIIGLAELFFQTNRFVGVLLLVLYSDSIFELVRQSEFFAKKGKSITIFFLSETSPVAEYLTKMDTQVTKITKLYLTALLVPANFYSYSPIVATLWKYYNTYENDTVPEFTLHMEESFYRLNVREKLDHYLIFGAIMVPISFLCALVGTAKLVSILSLIKYCTIYFQLVKVKLEEVGRSQNYASDIRSAIQMHQSALSCADVLHDITAPIMLLQLVLCIMVWSSMLLYFTVAGFNTQFISLFILFMFDTTETFGYCYLGNQLSDESARVASVVYDCRWEGMPPALRKDLQLIMLRAQRSVGITAGKFCFMNMEQFGEVVKTTYSFFVVLRDQF</sequence>
<evidence type="ECO:0000256" key="5">
    <source>
        <dbReference type="ARBA" id="ARBA00022725"/>
    </source>
</evidence>
<dbReference type="GO" id="GO:0005549">
    <property type="term" value="F:odorant binding"/>
    <property type="evidence" value="ECO:0007669"/>
    <property type="project" value="InterPro"/>
</dbReference>
<dbReference type="Pfam" id="PF02949">
    <property type="entry name" value="7tm_6"/>
    <property type="match status" value="1"/>
</dbReference>
<keyword evidence="2" id="KW-1003">Cell membrane</keyword>
<dbReference type="GO" id="GO:0007165">
    <property type="term" value="P:signal transduction"/>
    <property type="evidence" value="ECO:0007669"/>
    <property type="project" value="UniProtKB-KW"/>
</dbReference>
<feature type="transmembrane region" description="Helical" evidence="10">
    <location>
        <begin position="189"/>
        <end position="209"/>
    </location>
</feature>
<keyword evidence="7 10" id="KW-0472">Membrane</keyword>
<name>A0A8W7Q4H8_ANOCL</name>
<comment type="subcellular location">
    <subcellularLocation>
        <location evidence="1">Cell membrane</location>
        <topology evidence="1">Multi-pass membrane protein</topology>
    </subcellularLocation>
</comment>
<dbReference type="Proteomes" id="UP000075882">
    <property type="component" value="Unassembled WGS sequence"/>
</dbReference>
<protein>
    <recommendedName>
        <fullName evidence="12">Odorant receptor</fullName>
    </recommendedName>
</protein>
<keyword evidence="6 10" id="KW-1133">Transmembrane helix</keyword>
<evidence type="ECO:0000256" key="3">
    <source>
        <dbReference type="ARBA" id="ARBA00022606"/>
    </source>
</evidence>
<proteinExistence type="predicted"/>
<dbReference type="PANTHER" id="PTHR21137">
    <property type="entry name" value="ODORANT RECEPTOR"/>
    <property type="match status" value="1"/>
</dbReference>
<keyword evidence="9" id="KW-0807">Transducer</keyword>
<dbReference type="InterPro" id="IPR004117">
    <property type="entry name" value="7tm6_olfct_rcpt"/>
</dbReference>
<dbReference type="AlphaFoldDB" id="A0A8W7Q4H8"/>
<evidence type="ECO:0008006" key="12">
    <source>
        <dbReference type="Google" id="ProtNLM"/>
    </source>
</evidence>
<dbReference type="VEuPathDB" id="VectorBase:ACON2_031537"/>
<feature type="transmembrane region" description="Helical" evidence="10">
    <location>
        <begin position="75"/>
        <end position="92"/>
    </location>
</feature>
<evidence type="ECO:0000256" key="4">
    <source>
        <dbReference type="ARBA" id="ARBA00022692"/>
    </source>
</evidence>
<keyword evidence="3" id="KW-0716">Sensory transduction</keyword>
<organism evidence="11">
    <name type="scientific">Anopheles coluzzii</name>
    <name type="common">African malaria mosquito</name>
    <dbReference type="NCBI Taxonomy" id="1518534"/>
    <lineage>
        <taxon>Eukaryota</taxon>
        <taxon>Metazoa</taxon>
        <taxon>Ecdysozoa</taxon>
        <taxon>Arthropoda</taxon>
        <taxon>Hexapoda</taxon>
        <taxon>Insecta</taxon>
        <taxon>Pterygota</taxon>
        <taxon>Neoptera</taxon>
        <taxon>Endopterygota</taxon>
        <taxon>Diptera</taxon>
        <taxon>Nematocera</taxon>
        <taxon>Culicoidea</taxon>
        <taxon>Culicidae</taxon>
        <taxon>Anophelinae</taxon>
        <taxon>Anopheles</taxon>
    </lineage>
</organism>
<feature type="transmembrane region" description="Helical" evidence="10">
    <location>
        <begin position="271"/>
        <end position="291"/>
    </location>
</feature>
<feature type="transmembrane region" description="Helical" evidence="10">
    <location>
        <begin position="35"/>
        <end position="55"/>
    </location>
</feature>
<dbReference type="GO" id="GO:0004984">
    <property type="term" value="F:olfactory receptor activity"/>
    <property type="evidence" value="ECO:0007669"/>
    <property type="project" value="InterPro"/>
</dbReference>
<evidence type="ECO:0000256" key="9">
    <source>
        <dbReference type="ARBA" id="ARBA00023224"/>
    </source>
</evidence>
<evidence type="ECO:0000256" key="8">
    <source>
        <dbReference type="ARBA" id="ARBA00023170"/>
    </source>
</evidence>
<evidence type="ECO:0000256" key="6">
    <source>
        <dbReference type="ARBA" id="ARBA00022989"/>
    </source>
</evidence>
<feature type="transmembrane region" description="Helical" evidence="10">
    <location>
        <begin position="297"/>
        <end position="317"/>
    </location>
</feature>
<reference evidence="11" key="1">
    <citation type="submission" date="2022-08" db="UniProtKB">
        <authorList>
            <consortium name="EnsemblMetazoa"/>
        </authorList>
    </citation>
    <scope>IDENTIFICATION</scope>
</reference>